<dbReference type="GO" id="GO:0004856">
    <property type="term" value="F:D-xylulokinase activity"/>
    <property type="evidence" value="ECO:0007669"/>
    <property type="project" value="TreeGrafter"/>
</dbReference>
<dbReference type="PANTHER" id="PTHR10196">
    <property type="entry name" value="SUGAR KINASE"/>
    <property type="match status" value="1"/>
</dbReference>
<dbReference type="AlphaFoldDB" id="A0A7S0D7I0"/>
<feature type="domain" description="Carbohydrate kinase FGGY C-terminal" evidence="4">
    <location>
        <begin position="290"/>
        <end position="469"/>
    </location>
</feature>
<dbReference type="InterPro" id="IPR043129">
    <property type="entry name" value="ATPase_NBD"/>
</dbReference>
<dbReference type="Pfam" id="PF02782">
    <property type="entry name" value="FGGY_C"/>
    <property type="match status" value="1"/>
</dbReference>
<dbReference type="Gene3D" id="3.30.420.40">
    <property type="match status" value="2"/>
</dbReference>
<protein>
    <recommendedName>
        <fullName evidence="4">Carbohydrate kinase FGGY C-terminal domain-containing protein</fullName>
    </recommendedName>
</protein>
<evidence type="ECO:0000313" key="5">
    <source>
        <dbReference type="EMBL" id="CAD8446164.1"/>
    </source>
</evidence>
<accession>A0A7S0D7I0</accession>
<dbReference type="GO" id="GO:0005997">
    <property type="term" value="P:xylulose metabolic process"/>
    <property type="evidence" value="ECO:0007669"/>
    <property type="project" value="TreeGrafter"/>
</dbReference>
<dbReference type="GO" id="GO:0019150">
    <property type="term" value="F:D-ribulokinase activity"/>
    <property type="evidence" value="ECO:0007669"/>
    <property type="project" value="TreeGrafter"/>
</dbReference>
<evidence type="ECO:0000256" key="1">
    <source>
        <dbReference type="ARBA" id="ARBA00009156"/>
    </source>
</evidence>
<dbReference type="PANTHER" id="PTHR10196:SF80">
    <property type="entry name" value="D-RIBULOSE KINASE"/>
    <property type="match status" value="1"/>
</dbReference>
<dbReference type="InterPro" id="IPR018485">
    <property type="entry name" value="FGGY_C"/>
</dbReference>
<dbReference type="SUPFAM" id="SSF53067">
    <property type="entry name" value="Actin-like ATPase domain"/>
    <property type="match status" value="2"/>
</dbReference>
<evidence type="ECO:0000256" key="2">
    <source>
        <dbReference type="ARBA" id="ARBA00022679"/>
    </source>
</evidence>
<organism evidence="5">
    <name type="scientific">Micromonas pusilla</name>
    <name type="common">Picoplanktonic green alga</name>
    <name type="synonym">Chromulina pusilla</name>
    <dbReference type="NCBI Taxonomy" id="38833"/>
    <lineage>
        <taxon>Eukaryota</taxon>
        <taxon>Viridiplantae</taxon>
        <taxon>Chlorophyta</taxon>
        <taxon>Mamiellophyceae</taxon>
        <taxon>Mamiellales</taxon>
        <taxon>Mamiellaceae</taxon>
        <taxon>Micromonas</taxon>
    </lineage>
</organism>
<dbReference type="GO" id="GO:0005829">
    <property type="term" value="C:cytosol"/>
    <property type="evidence" value="ECO:0007669"/>
    <property type="project" value="TreeGrafter"/>
</dbReference>
<reference evidence="5" key="1">
    <citation type="submission" date="2021-01" db="EMBL/GenBank/DDBJ databases">
        <authorList>
            <person name="Corre E."/>
            <person name="Pelletier E."/>
            <person name="Niang G."/>
            <person name="Scheremetjew M."/>
            <person name="Finn R."/>
            <person name="Kale V."/>
            <person name="Holt S."/>
            <person name="Cochrane G."/>
            <person name="Meng A."/>
            <person name="Brown T."/>
            <person name="Cohen L."/>
        </authorList>
    </citation>
    <scope>NUCLEOTIDE SEQUENCE</scope>
    <source>
        <strain evidence="5">CCAC1681</strain>
    </source>
</reference>
<evidence type="ECO:0000259" key="4">
    <source>
        <dbReference type="Pfam" id="PF02782"/>
    </source>
</evidence>
<keyword evidence="2" id="KW-0808">Transferase</keyword>
<dbReference type="EMBL" id="HBEN01011303">
    <property type="protein sequence ID" value="CAD8446164.1"/>
    <property type="molecule type" value="Transcribed_RNA"/>
</dbReference>
<gene>
    <name evidence="5" type="ORF">MSP1401_LOCUS9383</name>
</gene>
<dbReference type="CDD" id="cd07783">
    <property type="entry name" value="ASKHA_NBD_FGGY_SePSK_AtXK1-like"/>
    <property type="match status" value="1"/>
</dbReference>
<comment type="similarity">
    <text evidence="1">Belongs to the FGGY kinase family.</text>
</comment>
<name>A0A7S0D7I0_MICPS</name>
<evidence type="ECO:0000256" key="3">
    <source>
        <dbReference type="ARBA" id="ARBA00022777"/>
    </source>
</evidence>
<keyword evidence="3" id="KW-0418">Kinase</keyword>
<sequence length="486" mass="51074">MSAAAASASAPESPLFLGLDFGTSGARCVAVDARGDAVAETSAKYPPIVDGGKGGDGIPRGGWAEAWRGALWSLLDDLPVNVRERVVSVAVDGTSGTALVVNGDDGTVVYPPMLYNEKRDDAVDAIAGVAPEGHTTRSASSALCKLHSWWFETEGGKKASANAAVPPGESVPVANPKLLHHADWVAYLLHGVVGVTDHNNALKLGFDPGLGNGENERTGAYPDWILRQPYAAMLPMTCLAPGTVAGACVTTEAKKRFPNAERVRVVAGTTDSVAAFAAARCSDCGDCVTSLGSSLALKLVSETRVDDAAAGVYSHRLCGKWLVGGASNLGGWLLRSHFDDDELVKLTAELRDDAAKKTILSERDYFPGVLMGFGLSVEEATKRLCSDRPESDAEFLRAILSSVARVEARSYDTLVSMGASHAPKRVFTAGGGARNDFWSSLRSEAMGGVFVAKSPFTEAAYGTALLARMGHYGYDTYVPSPEEEDA</sequence>
<proteinExistence type="inferred from homology"/>